<comment type="caution">
    <text evidence="9">The sequence shown here is derived from an EMBL/GenBank/DDBJ whole genome shotgun (WGS) entry which is preliminary data.</text>
</comment>
<dbReference type="SUPFAM" id="SSF51735">
    <property type="entry name" value="NAD(P)-binding Rossmann-fold domains"/>
    <property type="match status" value="1"/>
</dbReference>
<dbReference type="GO" id="GO:0018511">
    <property type="term" value="F:2,3-dihydroxy-2,3-dihydro-p-cumate dehydrogenase activity"/>
    <property type="evidence" value="ECO:0007669"/>
    <property type="project" value="UniProtKB-EC"/>
</dbReference>
<dbReference type="InterPro" id="IPR057326">
    <property type="entry name" value="KR_dom"/>
</dbReference>
<dbReference type="RefSeq" id="WP_046265916.1">
    <property type="nucleotide sequence ID" value="NZ_RBSD01000206.1"/>
</dbReference>
<reference evidence="9 10" key="1">
    <citation type="submission" date="2018-08" db="EMBL/GenBank/DDBJ databases">
        <title>Recombination of ecologically and evolutionarily significant loci maintains genetic cohesion in the Pseudomonas syringae species complex.</title>
        <authorList>
            <person name="Dillon M."/>
            <person name="Thakur S."/>
            <person name="Almeida R.N.D."/>
            <person name="Weir B.S."/>
            <person name="Guttman D.S."/>
        </authorList>
    </citation>
    <scope>NUCLEOTIDE SEQUENCE [LARGE SCALE GENOMIC DNA]</scope>
    <source>
        <strain evidence="9 10">ICMP 4996</strain>
    </source>
</reference>
<dbReference type="Proteomes" id="UP000268004">
    <property type="component" value="Unassembled WGS sequence"/>
</dbReference>
<evidence type="ECO:0000256" key="4">
    <source>
        <dbReference type="ARBA" id="ARBA00050226"/>
    </source>
</evidence>
<evidence type="ECO:0000256" key="7">
    <source>
        <dbReference type="ARBA" id="ARBA00073443"/>
    </source>
</evidence>
<keyword evidence="2" id="KW-0560">Oxidoreductase</keyword>
<dbReference type="PANTHER" id="PTHR42879:SF2">
    <property type="entry name" value="3-OXOACYL-[ACYL-CARRIER-PROTEIN] REDUCTASE FABG"/>
    <property type="match status" value="1"/>
</dbReference>
<evidence type="ECO:0000256" key="6">
    <source>
        <dbReference type="ARBA" id="ARBA00066455"/>
    </source>
</evidence>
<evidence type="ECO:0000259" key="8">
    <source>
        <dbReference type="SMART" id="SM00822"/>
    </source>
</evidence>
<proteinExistence type="inferred from homology"/>
<accession>A0A3M4XTH1</accession>
<organism evidence="9 10">
    <name type="scientific">Pseudomonas coronafaciens pv. striafaciens</name>
    <dbReference type="NCBI Taxonomy" id="235276"/>
    <lineage>
        <taxon>Bacteria</taxon>
        <taxon>Pseudomonadati</taxon>
        <taxon>Pseudomonadota</taxon>
        <taxon>Gammaproteobacteria</taxon>
        <taxon>Pseudomonadales</taxon>
        <taxon>Pseudomonadaceae</taxon>
        <taxon>Pseudomonas</taxon>
        <taxon>Pseudomonas coronafaciens</taxon>
    </lineage>
</organism>
<dbReference type="FunFam" id="3.40.50.720:FF:000173">
    <property type="entry name" value="3-oxoacyl-[acyl-carrier protein] reductase"/>
    <property type="match status" value="1"/>
</dbReference>
<evidence type="ECO:0000256" key="5">
    <source>
        <dbReference type="ARBA" id="ARBA00060518"/>
    </source>
</evidence>
<dbReference type="PANTHER" id="PTHR42879">
    <property type="entry name" value="3-OXOACYL-(ACYL-CARRIER-PROTEIN) REDUCTASE"/>
    <property type="match status" value="1"/>
</dbReference>
<dbReference type="EMBL" id="RBSD01000206">
    <property type="protein sequence ID" value="RMR79818.1"/>
    <property type="molecule type" value="Genomic_DNA"/>
</dbReference>
<evidence type="ECO:0000313" key="9">
    <source>
        <dbReference type="EMBL" id="RMR79818.1"/>
    </source>
</evidence>
<dbReference type="Pfam" id="PF13561">
    <property type="entry name" value="adh_short_C2"/>
    <property type="match status" value="1"/>
</dbReference>
<dbReference type="InterPro" id="IPR036291">
    <property type="entry name" value="NAD(P)-bd_dom_sf"/>
</dbReference>
<evidence type="ECO:0000256" key="3">
    <source>
        <dbReference type="ARBA" id="ARBA00042907"/>
    </source>
</evidence>
<dbReference type="PRINTS" id="PR00081">
    <property type="entry name" value="GDHRDH"/>
</dbReference>
<comment type="similarity">
    <text evidence="1">Belongs to the short-chain dehydrogenases/reductases (SDR) family.</text>
</comment>
<feature type="domain" description="Ketoreductase" evidence="8">
    <location>
        <begin position="4"/>
        <end position="184"/>
    </location>
</feature>
<evidence type="ECO:0000256" key="1">
    <source>
        <dbReference type="ARBA" id="ARBA00006484"/>
    </source>
</evidence>
<name>A0A3M4XTH1_9PSED</name>
<dbReference type="AlphaFoldDB" id="A0A3M4XTH1"/>
<dbReference type="PROSITE" id="PS00061">
    <property type="entry name" value="ADH_SHORT"/>
    <property type="match status" value="1"/>
</dbReference>
<dbReference type="Gene3D" id="3.40.50.720">
    <property type="entry name" value="NAD(P)-binding Rossmann-like Domain"/>
    <property type="match status" value="1"/>
</dbReference>
<dbReference type="SMART" id="SM00822">
    <property type="entry name" value="PKS_KR"/>
    <property type="match status" value="1"/>
</dbReference>
<dbReference type="InterPro" id="IPR020904">
    <property type="entry name" value="Sc_DH/Rdtase_CS"/>
</dbReference>
<evidence type="ECO:0000313" key="10">
    <source>
        <dbReference type="Proteomes" id="UP000268004"/>
    </source>
</evidence>
<comment type="catalytic activity">
    <reaction evidence="4">
        <text>(2R,3S)-2,3-dihydroxy-2,3-dihydro-p-cumate + NAD(+) = 2,3-dihydroxy-p-cumate + NADH + H(+)</text>
        <dbReference type="Rhea" id="RHEA:23772"/>
        <dbReference type="ChEBI" id="CHEBI:15378"/>
        <dbReference type="ChEBI" id="CHEBI:36647"/>
        <dbReference type="ChEBI" id="CHEBI:57540"/>
        <dbReference type="ChEBI" id="CHEBI:57945"/>
        <dbReference type="ChEBI" id="CHEBI:58420"/>
        <dbReference type="EC" id="1.3.1.58"/>
    </reaction>
</comment>
<gene>
    <name evidence="9" type="ORF">ALP78_200029</name>
</gene>
<dbReference type="InterPro" id="IPR050259">
    <property type="entry name" value="SDR"/>
</dbReference>
<dbReference type="PRINTS" id="PR00080">
    <property type="entry name" value="SDRFAMILY"/>
</dbReference>
<protein>
    <recommendedName>
        <fullName evidence="7">2,3-dihydroxy-2,3-dihydro-p-cumate dehydrogenase</fullName>
        <ecNumber evidence="6">1.3.1.58</ecNumber>
    </recommendedName>
    <alternativeName>
        <fullName evidence="3">Biphenyl-2,3-dihydro-2,3-diol dehydrogenase</fullName>
    </alternativeName>
</protein>
<sequence>MKRKWIFVTGGSRGIGAQIVREMSADYDVVFTFKSSADESALLVAQIKNEPGRHVQAVHCDVADSNQVCDVTQELVNRFGPPYAVINNAGIAEDTLFSSVSEAQLTRMFGSNVFSAFSVSQGFLAAMMGEGNGCLITISSVSGLKGNVGQTVYSATKAALIGMTRSLALEVSRFNLRVNSIAPGYIETDMTSQLKEALPGLRKRIPLRRLGTTGEVSSLVRYLLSDGAAYITGQTLVVDGGMSC</sequence>
<dbReference type="InterPro" id="IPR002347">
    <property type="entry name" value="SDR_fam"/>
</dbReference>
<evidence type="ECO:0000256" key="2">
    <source>
        <dbReference type="ARBA" id="ARBA00023002"/>
    </source>
</evidence>
<comment type="pathway">
    <text evidence="5">Aromatic compound metabolism; p-cumate degradation; acetaldehyde and pyruvate from p-cumate: step 2/7.</text>
</comment>
<dbReference type="EC" id="1.3.1.58" evidence="6"/>
<dbReference type="GO" id="GO:0032787">
    <property type="term" value="P:monocarboxylic acid metabolic process"/>
    <property type="evidence" value="ECO:0007669"/>
    <property type="project" value="UniProtKB-ARBA"/>
</dbReference>